<evidence type="ECO:0000313" key="1">
    <source>
        <dbReference type="EMBL" id="ETV76461.1"/>
    </source>
</evidence>
<proteinExistence type="predicted"/>
<accession>W4GAZ2</accession>
<dbReference type="EMBL" id="KI913136">
    <property type="protein sequence ID" value="ETV76461.1"/>
    <property type="molecule type" value="Genomic_DNA"/>
</dbReference>
<dbReference type="VEuPathDB" id="FungiDB:H257_09480"/>
<dbReference type="GeneID" id="20811476"/>
<dbReference type="AlphaFoldDB" id="W4GAZ2"/>
<protein>
    <submittedName>
        <fullName evidence="1">Uncharacterized protein</fullName>
    </submittedName>
</protein>
<gene>
    <name evidence="1" type="ORF">H257_09480</name>
</gene>
<reference evidence="1" key="1">
    <citation type="submission" date="2013-12" db="EMBL/GenBank/DDBJ databases">
        <title>The Genome Sequence of Aphanomyces astaci APO3.</title>
        <authorList>
            <consortium name="The Broad Institute Genomics Platform"/>
            <person name="Russ C."/>
            <person name="Tyler B."/>
            <person name="van West P."/>
            <person name="Dieguez-Uribeondo J."/>
            <person name="Young S.K."/>
            <person name="Zeng Q."/>
            <person name="Gargeya S."/>
            <person name="Fitzgerald M."/>
            <person name="Abouelleil A."/>
            <person name="Alvarado L."/>
            <person name="Chapman S.B."/>
            <person name="Gainer-Dewar J."/>
            <person name="Goldberg J."/>
            <person name="Griggs A."/>
            <person name="Gujja S."/>
            <person name="Hansen M."/>
            <person name="Howarth C."/>
            <person name="Imamovic A."/>
            <person name="Ireland A."/>
            <person name="Larimer J."/>
            <person name="McCowan C."/>
            <person name="Murphy C."/>
            <person name="Pearson M."/>
            <person name="Poon T.W."/>
            <person name="Priest M."/>
            <person name="Roberts A."/>
            <person name="Saif S."/>
            <person name="Shea T."/>
            <person name="Sykes S."/>
            <person name="Wortman J."/>
            <person name="Nusbaum C."/>
            <person name="Birren B."/>
        </authorList>
    </citation>
    <scope>NUCLEOTIDE SEQUENCE [LARGE SCALE GENOMIC DNA]</scope>
    <source>
        <strain evidence="1">APO3</strain>
    </source>
</reference>
<sequence length="123" mass="13487">MEVYHSPSGFATTNNPVEVTDKVLKRDVTKGVRLQISELVEKLGSNLVALSKVLPEVSTEAFAPKNLVARMRILKAHRYILKADHIAPPSGSMVRLLQSTTLVKELLVSMAEHAARQSSLVVN</sequence>
<dbReference type="RefSeq" id="XP_009834006.1">
    <property type="nucleotide sequence ID" value="XM_009835704.1"/>
</dbReference>
<dbReference type="OrthoDB" id="128946at2759"/>
<organism evidence="1">
    <name type="scientific">Aphanomyces astaci</name>
    <name type="common">Crayfish plague agent</name>
    <dbReference type="NCBI Taxonomy" id="112090"/>
    <lineage>
        <taxon>Eukaryota</taxon>
        <taxon>Sar</taxon>
        <taxon>Stramenopiles</taxon>
        <taxon>Oomycota</taxon>
        <taxon>Saprolegniomycetes</taxon>
        <taxon>Saprolegniales</taxon>
        <taxon>Verrucalvaceae</taxon>
        <taxon>Aphanomyces</taxon>
    </lineage>
</organism>
<name>W4GAZ2_APHAT</name>